<dbReference type="eggNOG" id="ENOG502SFZV">
    <property type="taxonomic scope" value="Eukaryota"/>
</dbReference>
<name>A0A1Y5IMA8_OSTTA</name>
<evidence type="ECO:0000259" key="2">
    <source>
        <dbReference type="PROSITE" id="PS51061"/>
    </source>
</evidence>
<sequence>MFDGETLAEYVTSSKCFENPLTRAEMSREQCRALDGYLAKWKLRKFSVEKAFNAARREKLDAEATAARRSEEQRANMAREREELRVTLARTMFTSIRERAAAERAGGAGGRGRRRDGGGVRRSTSVQDALTEIQAEGRFALVDDDVAMLRDVSLADGHGANGGPRPQDYINVASWGGWSRPSHIENRGNDFPALPGASSRGGGSGNWVPPVPVADESHGESFPTLGAGSSRSTPTWGTFAPRQSAAERFRAIPRNTAANMFSKRASNIKNGSSAPNAAPTASTSNEQRSSEPADEATARRNKLADAFGISKPDERPSMFAESSASAFTRAQLQLARKHPELVKRLETTLEDIVMGKSKRRVSMEPMNREMRELCHVVAELYGITSASFGRDPNRHIDFFYGTSGGNKGGTLPSLRLSDAMLIQNLDAAPTKDSMVSKTRPTEETEYFDGYTKHFSKGEYEELALVFTDIAVGVSGVRSALREFSGSYVMQEIDEDHLVAHFWKHGALLQASGKLGGGMRGKFRVKLVEKKCKGKETSEEEASEVTSSSTSARLFRASTSSRAASKAPAEGQAAIDEALDMFGF</sequence>
<accession>A0A1Y5IMA8</accession>
<feature type="region of interest" description="Disordered" evidence="1">
    <location>
        <begin position="101"/>
        <end position="126"/>
    </location>
</feature>
<reference evidence="3" key="1">
    <citation type="submission" date="2017-04" db="EMBL/GenBank/DDBJ databases">
        <title>Population genomics of picophytoplankton unveils novel chromosome hypervariability.</title>
        <authorList>
            <consortium name="DOE Joint Genome Institute"/>
            <person name="Blanc-Mathieu R."/>
            <person name="Krasovec M."/>
            <person name="Hebrard M."/>
            <person name="Yau S."/>
            <person name="Desgranges E."/>
            <person name="Martin J."/>
            <person name="Schackwitz W."/>
            <person name="Kuo A."/>
            <person name="Salin G."/>
            <person name="Donnadieu C."/>
            <person name="Desdevises Y."/>
            <person name="Sanchez-Ferandin S."/>
            <person name="Moreau H."/>
            <person name="Rivals E."/>
            <person name="Grigoriev I.V."/>
            <person name="Grimsley N."/>
            <person name="Eyre-Walker A."/>
            <person name="Piganeau G."/>
        </authorList>
    </citation>
    <scope>NUCLEOTIDE SEQUENCE [LARGE SCALE GENOMIC DNA]</scope>
    <source>
        <strain evidence="3">RCC 1115</strain>
    </source>
</reference>
<feature type="compositionally biased region" description="Low complexity" evidence="1">
    <location>
        <begin position="543"/>
        <end position="568"/>
    </location>
</feature>
<feature type="region of interest" description="Disordered" evidence="1">
    <location>
        <begin position="186"/>
        <end position="240"/>
    </location>
</feature>
<evidence type="ECO:0000256" key="1">
    <source>
        <dbReference type="SAM" id="MobiDB-lite"/>
    </source>
</evidence>
<dbReference type="SUPFAM" id="SSF82708">
    <property type="entry name" value="R3H domain"/>
    <property type="match status" value="1"/>
</dbReference>
<dbReference type="EMBL" id="KZ155776">
    <property type="protein sequence ID" value="OUS48085.1"/>
    <property type="molecule type" value="Genomic_DNA"/>
</dbReference>
<dbReference type="CDD" id="cd02325">
    <property type="entry name" value="R3H"/>
    <property type="match status" value="1"/>
</dbReference>
<dbReference type="InterPro" id="IPR001374">
    <property type="entry name" value="R3H_dom"/>
</dbReference>
<gene>
    <name evidence="3" type="ORF">BE221DRAFT_144670</name>
</gene>
<dbReference type="Pfam" id="PF01424">
    <property type="entry name" value="R3H"/>
    <property type="match status" value="1"/>
</dbReference>
<dbReference type="Proteomes" id="UP000195557">
    <property type="component" value="Unassembled WGS sequence"/>
</dbReference>
<dbReference type="InterPro" id="IPR036867">
    <property type="entry name" value="R3H_dom_sf"/>
</dbReference>
<dbReference type="SMART" id="SM00393">
    <property type="entry name" value="R3H"/>
    <property type="match status" value="1"/>
</dbReference>
<dbReference type="PROSITE" id="PS51061">
    <property type="entry name" value="R3H"/>
    <property type="match status" value="1"/>
</dbReference>
<organism evidence="3">
    <name type="scientific">Ostreococcus tauri</name>
    <name type="common">Marine green alga</name>
    <dbReference type="NCBI Taxonomy" id="70448"/>
    <lineage>
        <taxon>Eukaryota</taxon>
        <taxon>Viridiplantae</taxon>
        <taxon>Chlorophyta</taxon>
        <taxon>Mamiellophyceae</taxon>
        <taxon>Mamiellales</taxon>
        <taxon>Bathycoccaceae</taxon>
        <taxon>Ostreococcus</taxon>
    </lineage>
</organism>
<feature type="domain" description="R3H" evidence="2">
    <location>
        <begin position="339"/>
        <end position="402"/>
    </location>
</feature>
<proteinExistence type="predicted"/>
<feature type="compositionally biased region" description="Polar residues" evidence="1">
    <location>
        <begin position="227"/>
        <end position="236"/>
    </location>
</feature>
<protein>
    <recommendedName>
        <fullName evidence="2">R3H domain-containing protein</fullName>
    </recommendedName>
</protein>
<dbReference type="AlphaFoldDB" id="A0A1Y5IMA8"/>
<feature type="region of interest" description="Disordered" evidence="1">
    <location>
        <begin position="538"/>
        <end position="569"/>
    </location>
</feature>
<feature type="region of interest" description="Disordered" evidence="1">
    <location>
        <begin position="267"/>
        <end position="300"/>
    </location>
</feature>
<evidence type="ECO:0000313" key="3">
    <source>
        <dbReference type="EMBL" id="OUS48085.1"/>
    </source>
</evidence>
<dbReference type="Gene3D" id="3.30.1370.50">
    <property type="entry name" value="R3H-like domain"/>
    <property type="match status" value="1"/>
</dbReference>
<feature type="compositionally biased region" description="Low complexity" evidence="1">
    <location>
        <begin position="272"/>
        <end position="285"/>
    </location>
</feature>
<dbReference type="GO" id="GO:0003676">
    <property type="term" value="F:nucleic acid binding"/>
    <property type="evidence" value="ECO:0007669"/>
    <property type="project" value="UniProtKB-UniRule"/>
</dbReference>